<keyword evidence="3 6" id="KW-1133">Transmembrane helix</keyword>
<dbReference type="InterPro" id="IPR007267">
    <property type="entry name" value="GtrA_DPMS_TM"/>
</dbReference>
<keyword evidence="9" id="KW-0808">Transferase</keyword>
<evidence type="ECO:0000313" key="10">
    <source>
        <dbReference type="Proteomes" id="UP000253509"/>
    </source>
</evidence>
<dbReference type="GO" id="GO:0000271">
    <property type="term" value="P:polysaccharide biosynthetic process"/>
    <property type="evidence" value="ECO:0007669"/>
    <property type="project" value="InterPro"/>
</dbReference>
<dbReference type="PANTHER" id="PTHR10859">
    <property type="entry name" value="GLYCOSYL TRANSFERASE"/>
    <property type="match status" value="1"/>
</dbReference>
<dbReference type="AlphaFoldDB" id="A0A366IFU5"/>
<keyword evidence="4 6" id="KW-0472">Membrane</keyword>
<feature type="domain" description="GtrA/DPMS transmembrane" evidence="8">
    <location>
        <begin position="286"/>
        <end position="399"/>
    </location>
</feature>
<evidence type="ECO:0000259" key="8">
    <source>
        <dbReference type="Pfam" id="PF04138"/>
    </source>
</evidence>
<dbReference type="GO" id="GO:0016740">
    <property type="term" value="F:transferase activity"/>
    <property type="evidence" value="ECO:0007669"/>
    <property type="project" value="UniProtKB-KW"/>
</dbReference>
<evidence type="ECO:0000256" key="3">
    <source>
        <dbReference type="ARBA" id="ARBA00022989"/>
    </source>
</evidence>
<dbReference type="RefSeq" id="WP_113905420.1">
    <property type="nucleotide sequence ID" value="NZ_QNSB01000015.1"/>
</dbReference>
<evidence type="ECO:0000313" key="9">
    <source>
        <dbReference type="EMBL" id="RBP68749.1"/>
    </source>
</evidence>
<dbReference type="InterPro" id="IPR001173">
    <property type="entry name" value="Glyco_trans_2-like"/>
</dbReference>
<dbReference type="SUPFAM" id="SSF53448">
    <property type="entry name" value="Nucleotide-diphospho-sugar transferases"/>
    <property type="match status" value="1"/>
</dbReference>
<feature type="domain" description="Glycosyltransferase 2-like" evidence="7">
    <location>
        <begin position="30"/>
        <end position="194"/>
    </location>
</feature>
<feature type="region of interest" description="Disordered" evidence="5">
    <location>
        <begin position="1"/>
        <end position="25"/>
    </location>
</feature>
<feature type="transmembrane region" description="Helical" evidence="6">
    <location>
        <begin position="373"/>
        <end position="393"/>
    </location>
</feature>
<evidence type="ECO:0000256" key="6">
    <source>
        <dbReference type="SAM" id="Phobius"/>
    </source>
</evidence>
<feature type="transmembrane region" description="Helical" evidence="6">
    <location>
        <begin position="283"/>
        <end position="304"/>
    </location>
</feature>
<gene>
    <name evidence="9" type="ORF">DFO65_11526</name>
</gene>
<organism evidence="9 10">
    <name type="scientific">Brevibacterium celere</name>
    <dbReference type="NCBI Taxonomy" id="225845"/>
    <lineage>
        <taxon>Bacteria</taxon>
        <taxon>Bacillati</taxon>
        <taxon>Actinomycetota</taxon>
        <taxon>Actinomycetes</taxon>
        <taxon>Micrococcales</taxon>
        <taxon>Brevibacteriaceae</taxon>
        <taxon>Brevibacterium</taxon>
    </lineage>
</organism>
<feature type="transmembrane region" description="Helical" evidence="6">
    <location>
        <begin position="350"/>
        <end position="367"/>
    </location>
</feature>
<accession>A0A366IFU5</accession>
<name>A0A366IFU5_9MICO</name>
<evidence type="ECO:0000256" key="2">
    <source>
        <dbReference type="ARBA" id="ARBA00022692"/>
    </source>
</evidence>
<dbReference type="GO" id="GO:0006487">
    <property type="term" value="P:protein N-linked glycosylation"/>
    <property type="evidence" value="ECO:0007669"/>
    <property type="project" value="TreeGrafter"/>
</dbReference>
<dbReference type="GO" id="GO:0016020">
    <property type="term" value="C:membrane"/>
    <property type="evidence" value="ECO:0007669"/>
    <property type="project" value="UniProtKB-SubCell"/>
</dbReference>
<feature type="transmembrane region" description="Helical" evidence="6">
    <location>
        <begin position="310"/>
        <end position="329"/>
    </location>
</feature>
<protein>
    <submittedName>
        <fullName evidence="9">Glycosyltransferase involved in cell wall biosynthesis</fullName>
    </submittedName>
</protein>
<dbReference type="PANTHER" id="PTHR10859:SF91">
    <property type="entry name" value="DOLICHYL-PHOSPHATE BETA-GLUCOSYLTRANSFERASE"/>
    <property type="match status" value="1"/>
</dbReference>
<dbReference type="InterPro" id="IPR029044">
    <property type="entry name" value="Nucleotide-diphossugar_trans"/>
</dbReference>
<keyword evidence="2 6" id="KW-0812">Transmembrane</keyword>
<comment type="subcellular location">
    <subcellularLocation>
        <location evidence="1">Membrane</location>
        <topology evidence="1">Multi-pass membrane protein</topology>
    </subcellularLocation>
</comment>
<dbReference type="EMBL" id="QNSB01000015">
    <property type="protein sequence ID" value="RBP68749.1"/>
    <property type="molecule type" value="Genomic_DNA"/>
</dbReference>
<keyword evidence="10" id="KW-1185">Reference proteome</keyword>
<evidence type="ECO:0000256" key="4">
    <source>
        <dbReference type="ARBA" id="ARBA00023136"/>
    </source>
</evidence>
<dbReference type="Pfam" id="PF00535">
    <property type="entry name" value="Glycos_transf_2"/>
    <property type="match status" value="1"/>
</dbReference>
<comment type="caution">
    <text evidence="9">The sequence shown here is derived from an EMBL/GenBank/DDBJ whole genome shotgun (WGS) entry which is preliminary data.</text>
</comment>
<dbReference type="Gene3D" id="3.90.550.10">
    <property type="entry name" value="Spore Coat Polysaccharide Biosynthesis Protein SpsA, Chain A"/>
    <property type="match status" value="1"/>
</dbReference>
<dbReference type="Pfam" id="PF04138">
    <property type="entry name" value="GtrA_DPMS_TM"/>
    <property type="match status" value="1"/>
</dbReference>
<sequence length="406" mass="44064">MKSHEDAARPPVPVATRERSSPPHAAQVDLVVPVHNEESTLERSIHTLIDHVADSLHEMTIVIADNASTDATGRIAEELARSHSNVRAVRLEEKGRGRALRTVWLESSAEVLVYTDVDLATDLALLDPMVTAISAGTADVAIAGRLHPQARVQRGVGREIISRCYNRLLSIGLGAEYSDAQCGLKAISRPAAQALLPVVEDDGWFFDTELLTLAQWSGLRIREFWADWTADPDSSVDVVRTAVDDFKGILRLRRDARRGRLPLARIGARLGRAPAVPNTGAQILHFVDVGIVCTLVYSLLFWFASGLVSAGVANVAALLISTLLGTALNRRHTFGLRSPQDQLAHHLKDLVAFGVGWAMTSAALLATSDLNGAWTLAVLTVANLVATVVRFTLQKLWVFAREGSLR</sequence>
<evidence type="ECO:0000259" key="7">
    <source>
        <dbReference type="Pfam" id="PF00535"/>
    </source>
</evidence>
<dbReference type="Proteomes" id="UP000253509">
    <property type="component" value="Unassembled WGS sequence"/>
</dbReference>
<reference evidence="9 10" key="1">
    <citation type="submission" date="2018-06" db="EMBL/GenBank/DDBJ databases">
        <title>Freshwater and sediment microbial communities from various areas in North America, analyzing microbe dynamics in response to fracking.</title>
        <authorList>
            <person name="Lamendella R."/>
        </authorList>
    </citation>
    <scope>NUCLEOTIDE SEQUENCE [LARGE SCALE GENOMIC DNA]</scope>
    <source>
        <strain evidence="9 10">3b_TX</strain>
    </source>
</reference>
<evidence type="ECO:0000256" key="1">
    <source>
        <dbReference type="ARBA" id="ARBA00004141"/>
    </source>
</evidence>
<evidence type="ECO:0000256" key="5">
    <source>
        <dbReference type="SAM" id="MobiDB-lite"/>
    </source>
</evidence>
<proteinExistence type="predicted"/>